<evidence type="ECO:0000256" key="4">
    <source>
        <dbReference type="ARBA" id="ARBA00022932"/>
    </source>
</evidence>
<dbReference type="Pfam" id="PF02811">
    <property type="entry name" value="PHP"/>
    <property type="match status" value="1"/>
</dbReference>
<dbReference type="GO" id="GO:0008408">
    <property type="term" value="F:3'-5' exonuclease activity"/>
    <property type="evidence" value="ECO:0007669"/>
    <property type="project" value="InterPro"/>
</dbReference>
<keyword evidence="1" id="KW-0808">Transferase</keyword>
<dbReference type="InterPro" id="IPR004013">
    <property type="entry name" value="PHP_dom"/>
</dbReference>
<sequence>MTPQFVHLHVHSEFSLLDGLSKISGLVNKAKEYGNPALALTDHGVMYGVIELYKKITKEGIKPIIGCEMYVAAGSHLDKTSRDAYHLTVLSQDYEGYQNLMQLVSIAQVDGYYYRPRVDLDLLAQYSKGLIATTGCPASLINQQLSSGDLKAAKKTLESLSQIFDQGRFFVELQRHHLASFAKNPEVPASVRDELVEFDRQNQKNEKQLLAFSKEYGLPIIATNDVHYVNKEDAVAQDAIVCIQTGKYVTDTKRLRYIDTPDFYYKSPEEMADVFPDYPEALENTLKVADMTNLEITLGAWYFPKFTLPKGKTAGETLKDMAYAGCQQLFGSVSKEAKTRLDYELNIIDGKGYSPYFLIYADMTKYAKETGIFVNTRGSAAGSLVSYCCGITVVDPLRYKLPFERFLNPFRPSPPDIDLDISDDRRDDMIGYLKKRYGDDQVAQICTFGTMKARAAVRDVGRVLGYPYAVPDKIAKLIPMGSQGFPMTIKKALDQSSDLKKLAQSDADTKKVLDLSQKLEGNVRHVSVHAAAVVIAPDLLTKYSPLQREPGGGDKIITQYEMHACEDVGLIKLDILGIRNLSIMANAIRIIKKLRKVSIDIHQLPLDDQKTFDMLARGETFGVFQMGSAGMTRYLMELRPERVEDLMQMVALYRPGPMSFIPEYIKRKHDPTQIKYMDPRMEAFLSSSYGILVYQDDVIYCALELAGYDWGEADKFRKAIGKKIVAEMHAQHERFVSGCIEGGMTKAKAEDLFAQIETFAAYGFNKAHAASYGMVSYWTAYLKANYPVEYMASLLTAEAGNTDKLVEAIAECK</sequence>
<dbReference type="SUPFAM" id="SSF89550">
    <property type="entry name" value="PHP domain-like"/>
    <property type="match status" value="1"/>
</dbReference>
<dbReference type="NCBIfam" id="TIGR00594">
    <property type="entry name" value="polc"/>
    <property type="match status" value="1"/>
</dbReference>
<dbReference type="SMART" id="SM00481">
    <property type="entry name" value="POLIIIAc"/>
    <property type="match status" value="1"/>
</dbReference>
<dbReference type="EMBL" id="MFAM01000009">
    <property type="protein sequence ID" value="OGD79804.1"/>
    <property type="molecule type" value="Genomic_DNA"/>
</dbReference>
<feature type="domain" description="Polymerase/histidinol phosphatase N-terminal" evidence="5">
    <location>
        <begin position="6"/>
        <end position="73"/>
    </location>
</feature>
<dbReference type="Gene3D" id="1.10.10.1600">
    <property type="entry name" value="Bacterial DNA polymerase III alpha subunit, thumb domain"/>
    <property type="match status" value="1"/>
</dbReference>
<dbReference type="InterPro" id="IPR016195">
    <property type="entry name" value="Pol/histidinol_Pase-like"/>
</dbReference>
<feature type="non-terminal residue" evidence="6">
    <location>
        <position position="813"/>
    </location>
</feature>
<keyword evidence="2" id="KW-0548">Nucleotidyltransferase</keyword>
<dbReference type="Proteomes" id="UP000176682">
    <property type="component" value="Unassembled WGS sequence"/>
</dbReference>
<evidence type="ECO:0000313" key="7">
    <source>
        <dbReference type="Proteomes" id="UP000176682"/>
    </source>
</evidence>
<keyword evidence="4" id="KW-0239">DNA-directed DNA polymerase</keyword>
<name>A0A1F5FJV4_9BACT</name>
<dbReference type="InterPro" id="IPR004805">
    <property type="entry name" value="DnaE2/DnaE/PolC"/>
</dbReference>
<dbReference type="PANTHER" id="PTHR32294:SF0">
    <property type="entry name" value="DNA POLYMERASE III SUBUNIT ALPHA"/>
    <property type="match status" value="1"/>
</dbReference>
<gene>
    <name evidence="6" type="ORF">A2368_04485</name>
</gene>
<dbReference type="Pfam" id="PF07733">
    <property type="entry name" value="DNA_pol3_alpha"/>
    <property type="match status" value="1"/>
</dbReference>
<evidence type="ECO:0000313" key="6">
    <source>
        <dbReference type="EMBL" id="OGD79804.1"/>
    </source>
</evidence>
<dbReference type="InterPro" id="IPR041931">
    <property type="entry name" value="DNA_pol3_alpha_thumb_dom"/>
</dbReference>
<dbReference type="InterPro" id="IPR011708">
    <property type="entry name" value="DNA_pol3_alpha_NTPase_dom"/>
</dbReference>
<reference evidence="6 7" key="1">
    <citation type="journal article" date="2016" name="Nat. Commun.">
        <title>Thousands of microbial genomes shed light on interconnected biogeochemical processes in an aquifer system.</title>
        <authorList>
            <person name="Anantharaman K."/>
            <person name="Brown C.T."/>
            <person name="Hug L.A."/>
            <person name="Sharon I."/>
            <person name="Castelle C.J."/>
            <person name="Probst A.J."/>
            <person name="Thomas B.C."/>
            <person name="Singh A."/>
            <person name="Wilkins M.J."/>
            <person name="Karaoz U."/>
            <person name="Brodie E.L."/>
            <person name="Williams K.H."/>
            <person name="Hubbard S.S."/>
            <person name="Banfield J.F."/>
        </authorList>
    </citation>
    <scope>NUCLEOTIDE SEQUENCE [LARGE SCALE GENOMIC DNA]</scope>
</reference>
<comment type="caution">
    <text evidence="6">The sequence shown here is derived from an EMBL/GenBank/DDBJ whole genome shotgun (WGS) entry which is preliminary data.</text>
</comment>
<evidence type="ECO:0000256" key="1">
    <source>
        <dbReference type="ARBA" id="ARBA00022679"/>
    </source>
</evidence>
<evidence type="ECO:0000256" key="2">
    <source>
        <dbReference type="ARBA" id="ARBA00022695"/>
    </source>
</evidence>
<dbReference type="InterPro" id="IPR040982">
    <property type="entry name" value="DNA_pol3_finger"/>
</dbReference>
<accession>A0A1F5FJV4</accession>
<protein>
    <recommendedName>
        <fullName evidence="5">Polymerase/histidinol phosphatase N-terminal domain-containing protein</fullName>
    </recommendedName>
</protein>
<dbReference type="PANTHER" id="PTHR32294">
    <property type="entry name" value="DNA POLYMERASE III SUBUNIT ALPHA"/>
    <property type="match status" value="1"/>
</dbReference>
<evidence type="ECO:0000259" key="5">
    <source>
        <dbReference type="SMART" id="SM00481"/>
    </source>
</evidence>
<dbReference type="Pfam" id="PF17657">
    <property type="entry name" value="DNA_pol3_finger"/>
    <property type="match status" value="1"/>
</dbReference>
<dbReference type="CDD" id="cd12113">
    <property type="entry name" value="PHP_PolIIIA_DnaE3"/>
    <property type="match status" value="1"/>
</dbReference>
<dbReference type="GO" id="GO:0003887">
    <property type="term" value="F:DNA-directed DNA polymerase activity"/>
    <property type="evidence" value="ECO:0007669"/>
    <property type="project" value="UniProtKB-KW"/>
</dbReference>
<dbReference type="Gene3D" id="3.20.20.140">
    <property type="entry name" value="Metal-dependent hydrolases"/>
    <property type="match status" value="1"/>
</dbReference>
<dbReference type="AlphaFoldDB" id="A0A1F5FJV4"/>
<dbReference type="InterPro" id="IPR003141">
    <property type="entry name" value="Pol/His_phosphatase_N"/>
</dbReference>
<evidence type="ECO:0000256" key="3">
    <source>
        <dbReference type="ARBA" id="ARBA00022705"/>
    </source>
</evidence>
<proteinExistence type="predicted"/>
<keyword evidence="3" id="KW-0235">DNA replication</keyword>
<organism evidence="6 7">
    <name type="scientific">Candidatus Collierbacteria bacterium RIFOXYB1_FULL_49_13</name>
    <dbReference type="NCBI Taxonomy" id="1817728"/>
    <lineage>
        <taxon>Bacteria</taxon>
        <taxon>Candidatus Collieribacteriota</taxon>
    </lineage>
</organism>
<dbReference type="GO" id="GO:0006260">
    <property type="term" value="P:DNA replication"/>
    <property type="evidence" value="ECO:0007669"/>
    <property type="project" value="UniProtKB-KW"/>
</dbReference>